<name>A0A9N9W9L2_9HYPO</name>
<feature type="chain" id="PRO_5040137479" evidence="1">
    <location>
        <begin position="19"/>
        <end position="95"/>
    </location>
</feature>
<organism evidence="2 3">
    <name type="scientific">Clonostachys solani</name>
    <dbReference type="NCBI Taxonomy" id="160281"/>
    <lineage>
        <taxon>Eukaryota</taxon>
        <taxon>Fungi</taxon>
        <taxon>Dikarya</taxon>
        <taxon>Ascomycota</taxon>
        <taxon>Pezizomycotina</taxon>
        <taxon>Sordariomycetes</taxon>
        <taxon>Hypocreomycetidae</taxon>
        <taxon>Hypocreales</taxon>
        <taxon>Bionectriaceae</taxon>
        <taxon>Clonostachys</taxon>
    </lineage>
</organism>
<gene>
    <name evidence="2" type="ORF">CSOL1703_00012633</name>
</gene>
<proteinExistence type="predicted"/>
<feature type="signal peptide" evidence="1">
    <location>
        <begin position="1"/>
        <end position="18"/>
    </location>
</feature>
<evidence type="ECO:0000313" key="2">
    <source>
        <dbReference type="EMBL" id="CAH0046000.1"/>
    </source>
</evidence>
<dbReference type="Proteomes" id="UP000775872">
    <property type="component" value="Unassembled WGS sequence"/>
</dbReference>
<comment type="caution">
    <text evidence="2">The sequence shown here is derived from an EMBL/GenBank/DDBJ whole genome shotgun (WGS) entry which is preliminary data.</text>
</comment>
<reference evidence="2 3" key="2">
    <citation type="submission" date="2021-10" db="EMBL/GenBank/DDBJ databases">
        <authorList>
            <person name="Piombo E."/>
        </authorList>
    </citation>
    <scope>NUCLEOTIDE SEQUENCE [LARGE SCALE GENOMIC DNA]</scope>
</reference>
<keyword evidence="1" id="KW-0732">Signal</keyword>
<keyword evidence="3" id="KW-1185">Reference proteome</keyword>
<reference evidence="3" key="1">
    <citation type="submission" date="2019-06" db="EMBL/GenBank/DDBJ databases">
        <authorList>
            <person name="Broberg M."/>
        </authorList>
    </citation>
    <scope>NUCLEOTIDE SEQUENCE [LARGE SCALE GENOMIC DNA]</scope>
</reference>
<evidence type="ECO:0000313" key="3">
    <source>
        <dbReference type="Proteomes" id="UP000775872"/>
    </source>
</evidence>
<accession>A0A9N9W9L2</accession>
<dbReference type="AlphaFoldDB" id="A0A9N9W9L2"/>
<protein>
    <submittedName>
        <fullName evidence="2">Uncharacterized protein</fullName>
    </submittedName>
</protein>
<dbReference type="EMBL" id="CABFOC020000013">
    <property type="protein sequence ID" value="CAH0046000.1"/>
    <property type="molecule type" value="Genomic_DNA"/>
</dbReference>
<dbReference type="OrthoDB" id="5120401at2759"/>
<sequence>MKFAFASLFLAATGLVSALPANENETNLETRAEAGAGCSPAGRVTCSNSDGQRYPNILVCVDRGSGLKWFIQATCAAGTSCAYNDNPNQAWCKAY</sequence>
<evidence type="ECO:0000256" key="1">
    <source>
        <dbReference type="SAM" id="SignalP"/>
    </source>
</evidence>